<dbReference type="SMART" id="SM00849">
    <property type="entry name" value="Lactamase_B"/>
    <property type="match status" value="1"/>
</dbReference>
<keyword evidence="5 6" id="KW-0472">Membrane</keyword>
<dbReference type="PANTHER" id="PTHR30619">
    <property type="entry name" value="DNA INTERNALIZATION/COMPETENCE PROTEIN COMEC/REC2"/>
    <property type="match status" value="1"/>
</dbReference>
<reference evidence="8 9" key="1">
    <citation type="submission" date="2022-03" db="EMBL/GenBank/DDBJ databases">
        <authorList>
            <person name="Jo J.-H."/>
            <person name="Im W.-T."/>
        </authorList>
    </citation>
    <scope>NUCLEOTIDE SEQUENCE [LARGE SCALE GENOMIC DNA]</scope>
    <source>
        <strain evidence="8 9">MA9</strain>
    </source>
</reference>
<dbReference type="EMBL" id="JAKZFC010000003">
    <property type="protein sequence ID" value="MCH7322175.1"/>
    <property type="molecule type" value="Genomic_DNA"/>
</dbReference>
<evidence type="ECO:0000256" key="2">
    <source>
        <dbReference type="ARBA" id="ARBA00022475"/>
    </source>
</evidence>
<keyword evidence="3 6" id="KW-0812">Transmembrane</keyword>
<dbReference type="PANTHER" id="PTHR30619:SF1">
    <property type="entry name" value="RECOMBINATION PROTEIN 2"/>
    <property type="match status" value="1"/>
</dbReference>
<dbReference type="Proteomes" id="UP001316087">
    <property type="component" value="Unassembled WGS sequence"/>
</dbReference>
<feature type="transmembrane region" description="Helical" evidence="6">
    <location>
        <begin position="354"/>
        <end position="373"/>
    </location>
</feature>
<dbReference type="InterPro" id="IPR052159">
    <property type="entry name" value="Competence_DNA_uptake"/>
</dbReference>
<dbReference type="CDD" id="cd07731">
    <property type="entry name" value="ComA-like_MBL-fold"/>
    <property type="match status" value="1"/>
</dbReference>
<feature type="transmembrane region" description="Helical" evidence="6">
    <location>
        <begin position="453"/>
        <end position="470"/>
    </location>
</feature>
<comment type="caution">
    <text evidence="8">The sequence shown here is derived from an EMBL/GenBank/DDBJ whole genome shotgun (WGS) entry which is preliminary data.</text>
</comment>
<evidence type="ECO:0000256" key="1">
    <source>
        <dbReference type="ARBA" id="ARBA00004651"/>
    </source>
</evidence>
<proteinExistence type="predicted"/>
<dbReference type="InterPro" id="IPR004797">
    <property type="entry name" value="Competence_ComEC/Rec2"/>
</dbReference>
<dbReference type="InterPro" id="IPR035681">
    <property type="entry name" value="ComA-like_MBL"/>
</dbReference>
<dbReference type="SUPFAM" id="SSF56281">
    <property type="entry name" value="Metallo-hydrolase/oxidoreductase"/>
    <property type="match status" value="1"/>
</dbReference>
<feature type="transmembrane region" description="Helical" evidence="6">
    <location>
        <begin position="385"/>
        <end position="414"/>
    </location>
</feature>
<feature type="transmembrane region" description="Helical" evidence="6">
    <location>
        <begin position="235"/>
        <end position="255"/>
    </location>
</feature>
<name>A0ABS9UCV3_9BACL</name>
<evidence type="ECO:0000259" key="7">
    <source>
        <dbReference type="SMART" id="SM00849"/>
    </source>
</evidence>
<feature type="domain" description="Metallo-beta-lactamase" evidence="7">
    <location>
        <begin position="509"/>
        <end position="721"/>
    </location>
</feature>
<dbReference type="Pfam" id="PF03772">
    <property type="entry name" value="Competence"/>
    <property type="match status" value="1"/>
</dbReference>
<dbReference type="NCBIfam" id="TIGR00360">
    <property type="entry name" value="ComEC_N-term"/>
    <property type="match status" value="1"/>
</dbReference>
<dbReference type="Pfam" id="PF00753">
    <property type="entry name" value="Lactamase_B"/>
    <property type="match status" value="1"/>
</dbReference>
<dbReference type="InterPro" id="IPR036866">
    <property type="entry name" value="RibonucZ/Hydroxyglut_hydro"/>
</dbReference>
<keyword evidence="9" id="KW-1185">Reference proteome</keyword>
<dbReference type="RefSeq" id="WP_241369241.1">
    <property type="nucleotide sequence ID" value="NZ_JAKZFC010000003.1"/>
</dbReference>
<protein>
    <submittedName>
        <fullName evidence="8">DNA internalization-related competence protein ComEC/Rec2</fullName>
    </submittedName>
</protein>
<evidence type="ECO:0000313" key="8">
    <source>
        <dbReference type="EMBL" id="MCH7322175.1"/>
    </source>
</evidence>
<evidence type="ECO:0000313" key="9">
    <source>
        <dbReference type="Proteomes" id="UP001316087"/>
    </source>
</evidence>
<feature type="transmembrane region" description="Helical" evidence="6">
    <location>
        <begin position="313"/>
        <end position="334"/>
    </location>
</feature>
<evidence type="ECO:0000256" key="5">
    <source>
        <dbReference type="ARBA" id="ARBA00023136"/>
    </source>
</evidence>
<feature type="transmembrane region" description="Helical" evidence="6">
    <location>
        <begin position="12"/>
        <end position="44"/>
    </location>
</feature>
<dbReference type="Gene3D" id="3.60.15.10">
    <property type="entry name" value="Ribonuclease Z/Hydroxyacylglutathione hydrolase-like"/>
    <property type="match status" value="1"/>
</dbReference>
<evidence type="ECO:0000256" key="6">
    <source>
        <dbReference type="SAM" id="Phobius"/>
    </source>
</evidence>
<dbReference type="InterPro" id="IPR004477">
    <property type="entry name" value="ComEC_N"/>
</dbReference>
<sequence length="772" mass="88326">MLYLVNLWKHNWIYYALSVCISAVASFQSVRLLLILGLLVGFCLYKKLWKWHLVGIVTINLLTYSYFSYEVDKLQEPVTLPAELTWTDQYKINGVMLRGIMKDAQGNKVYVTYEIKSEQQKHELQFMQLAGQIYFVTGQQVEPSIPAHRYGFLMGRYLESKSARGIVEIGSMTLVGKKKTFLQPIYDQRFRLKEHIEQTFPNSLAAEAHALLIGLQENVDEELNRAYQKLGITHLFAISGLHVALVSLLFFQLLLRLGVRRELANILLLILLPIYAVLAGGAPSIWRAVSVVEFIMLAQYFRWKIPMDDAISLSLLVFLLIEPGAIYQVGFQLSYLATYSLVYSSRILARYENFWLQSFFITFVCQILVYPLLLHHFFEISLSSFIANIFFVPLFSFIILPVNLALLTCSFIPLPINHLIFTIYEPLRLWLTDLILAIQQPISQMWNPGKPSLFWLVVLYGSVLLAFYFLDKGSNLKKMAATLLIPAIIFHFQSYLHGELKIAFVNVGQGDCIVIELPYRKSVVVIDAGGLLRFEQEAWKERDKPYEVGRQVVVPYLKGRGIQKINTFILTHADADHVEGAEEVLREIRVSEVHVTPNSLDKEVMNDLLEELAKTKTTLIEKMASDGWQIGDVRFDYIWPHDTVYDGNNDSLVLLVRQGAFKTLFTGDLEKEGEEEIVRLYSAAIEQLDVLKTGHHGSKTSSIEAFVEQTSPKLAIFTAGENNRYKHPNIDVITRFEQRQIPYLITGYDGTIELRVKNGVMQLETSNDLFKN</sequence>
<keyword evidence="2" id="KW-1003">Cell membrane</keyword>
<comment type="subcellular location">
    <subcellularLocation>
        <location evidence="1">Cell membrane</location>
        <topology evidence="1">Multi-pass membrane protein</topology>
    </subcellularLocation>
</comment>
<evidence type="ECO:0000256" key="4">
    <source>
        <dbReference type="ARBA" id="ARBA00022989"/>
    </source>
</evidence>
<gene>
    <name evidence="8" type="ORF">LZ480_09760</name>
</gene>
<dbReference type="NCBIfam" id="TIGR00361">
    <property type="entry name" value="ComEC_Rec2"/>
    <property type="match status" value="1"/>
</dbReference>
<evidence type="ECO:0000256" key="3">
    <source>
        <dbReference type="ARBA" id="ARBA00022692"/>
    </source>
</evidence>
<dbReference type="InterPro" id="IPR001279">
    <property type="entry name" value="Metallo-B-lactamas"/>
</dbReference>
<keyword evidence="4 6" id="KW-1133">Transmembrane helix</keyword>
<accession>A0ABS9UCV3</accession>
<organism evidence="8 9">
    <name type="scientific">Solibacillus palustris</name>
    <dbReference type="NCBI Taxonomy" id="2908203"/>
    <lineage>
        <taxon>Bacteria</taxon>
        <taxon>Bacillati</taxon>
        <taxon>Bacillota</taxon>
        <taxon>Bacilli</taxon>
        <taxon>Bacillales</taxon>
        <taxon>Caryophanaceae</taxon>
        <taxon>Solibacillus</taxon>
    </lineage>
</organism>